<keyword evidence="1" id="KW-0472">Membrane</keyword>
<dbReference type="InterPro" id="IPR000073">
    <property type="entry name" value="AB_hydrolase_1"/>
</dbReference>
<accession>A0ABQ1Q228</accession>
<dbReference type="InterPro" id="IPR050266">
    <property type="entry name" value="AB_hydrolase_sf"/>
</dbReference>
<keyword evidence="1" id="KW-0812">Transmembrane</keyword>
<dbReference type="PANTHER" id="PTHR43798">
    <property type="entry name" value="MONOACYLGLYCEROL LIPASE"/>
    <property type="match status" value="1"/>
</dbReference>
<reference evidence="4" key="1">
    <citation type="journal article" date="2019" name="Int. J. Syst. Evol. Microbiol.">
        <title>The Global Catalogue of Microorganisms (GCM) 10K type strain sequencing project: providing services to taxonomists for standard genome sequencing and annotation.</title>
        <authorList>
            <consortium name="The Broad Institute Genomics Platform"/>
            <consortium name="The Broad Institute Genome Sequencing Center for Infectious Disease"/>
            <person name="Wu L."/>
            <person name="Ma J."/>
        </authorList>
    </citation>
    <scope>NUCLEOTIDE SEQUENCE [LARGE SCALE GENOMIC DNA]</scope>
    <source>
        <strain evidence="4">CGMCC 1.15353</strain>
    </source>
</reference>
<feature type="transmembrane region" description="Helical" evidence="1">
    <location>
        <begin position="136"/>
        <end position="158"/>
    </location>
</feature>
<dbReference type="Proteomes" id="UP000642571">
    <property type="component" value="Unassembled WGS sequence"/>
</dbReference>
<protein>
    <submittedName>
        <fullName evidence="3">2-succinyl-6-hydroxy-2, 4-cyclohexadiene-1-carboxylate synthase</fullName>
    </submittedName>
</protein>
<dbReference type="RefSeq" id="WP_188652848.1">
    <property type="nucleotide sequence ID" value="NZ_BMIN01000006.1"/>
</dbReference>
<organism evidence="3 4">
    <name type="scientific">Pontibacillus salipaludis</name>
    <dbReference type="NCBI Taxonomy" id="1697394"/>
    <lineage>
        <taxon>Bacteria</taxon>
        <taxon>Bacillati</taxon>
        <taxon>Bacillota</taxon>
        <taxon>Bacilli</taxon>
        <taxon>Bacillales</taxon>
        <taxon>Bacillaceae</taxon>
        <taxon>Pontibacillus</taxon>
    </lineage>
</organism>
<evidence type="ECO:0000313" key="3">
    <source>
        <dbReference type="EMBL" id="GGD10401.1"/>
    </source>
</evidence>
<evidence type="ECO:0000313" key="4">
    <source>
        <dbReference type="Proteomes" id="UP000642571"/>
    </source>
</evidence>
<keyword evidence="4" id="KW-1185">Reference proteome</keyword>
<dbReference type="Pfam" id="PF00561">
    <property type="entry name" value="Abhydrolase_1"/>
    <property type="match status" value="1"/>
</dbReference>
<feature type="transmembrane region" description="Helical" evidence="1">
    <location>
        <begin position="84"/>
        <end position="106"/>
    </location>
</feature>
<dbReference type="InterPro" id="IPR029058">
    <property type="entry name" value="AB_hydrolase_fold"/>
</dbReference>
<comment type="caution">
    <text evidence="3">The sequence shown here is derived from an EMBL/GenBank/DDBJ whole genome shotgun (WGS) entry which is preliminary data.</text>
</comment>
<gene>
    <name evidence="3" type="ORF">GCM10011389_17480</name>
</gene>
<dbReference type="SUPFAM" id="SSF53474">
    <property type="entry name" value="alpha/beta-Hydrolases"/>
    <property type="match status" value="1"/>
</dbReference>
<dbReference type="Gene3D" id="3.40.50.1820">
    <property type="entry name" value="alpha/beta hydrolase"/>
    <property type="match status" value="1"/>
</dbReference>
<evidence type="ECO:0000256" key="1">
    <source>
        <dbReference type="SAM" id="Phobius"/>
    </source>
</evidence>
<name>A0ABQ1Q228_9BACI</name>
<dbReference type="PANTHER" id="PTHR43798:SF33">
    <property type="entry name" value="HYDROLASE, PUTATIVE (AFU_ORTHOLOGUE AFUA_2G14860)-RELATED"/>
    <property type="match status" value="1"/>
</dbReference>
<keyword evidence="1" id="KW-1133">Transmembrane helix</keyword>
<proteinExistence type="predicted"/>
<feature type="domain" description="AB hydrolase-1" evidence="2">
    <location>
        <begin position="22"/>
        <end position="139"/>
    </location>
</feature>
<sequence>MGILHDSSLSYKTFITDSSKDWVVFLHGLGGNWNIFHKQIDYFKDHFNLLFIDLPGHGKSPFIRRGKNILIETKQQVLTLMDDLSIASAHFLGVSLGTIVMQSIAIEQPQRIMSMTLAGAAGKWLKWGELLGKATISFPLGYLLPYMISFKAFAHLILPKKNHSKSRNIFIREGQKLGRSAYLNWAGIIRDSYKVYEQLRSKTNYIPKLYISGSEDHMFIRGITNHVNKESLAQLHIIKKCGHVCNMEKAAEFNLIAFTFISQISLKSAYHDVS</sequence>
<evidence type="ECO:0000259" key="2">
    <source>
        <dbReference type="Pfam" id="PF00561"/>
    </source>
</evidence>
<dbReference type="EMBL" id="BMIN01000006">
    <property type="protein sequence ID" value="GGD10401.1"/>
    <property type="molecule type" value="Genomic_DNA"/>
</dbReference>